<sequence length="511" mass="55247">MLCSLKASELSFTQENDWWCTATKLHFLPSANQTKNEVDSIKPDDSTEETRKNTTRNTKRLSPSKQAQEQQPVINTNNEKKEVDLNAPAGKSNVEQNGGDVKVSADVNNEEQIQPVSSGNGNIDAAEPPPAHKTAEVKEQNPDTDYQVSRDLGVKSGTTDTAEIPATPPEALTKTDTSSLEDGGETVSTQTTEGSREKSLLPAEEIVPAASPFIVKVKTATPDEDIPPQASVEPNVLFKSVSKSPAQPGNETPSEASCEKHPPEQADNETVEAEVEPEVETPDVDNATPREEAPPLNSVQPVACTLPGSHDEIQAADNIVVEQSVEPSFLDEVHSMDLNIEDTLKPIPSADPEAVQDSSDYRPINLTDALYAEAPQKECVPKTEAQEQPHQEEPNPQPDDARVSKGLQKPAEELNSTQDPKISSDGTPFCSYCNKIIDGNVKITLSKPPMVCHEECLKCGVCAKALGEMPIAMFLLGNVCSMLNRKKTGIAEKANTASQMKAKMYVTIMNC</sequence>
<name>A0A315VUB8_GAMAF</name>
<protein>
    <recommendedName>
        <fullName evidence="5">LIM zinc-binding domain-containing protein</fullName>
    </recommendedName>
</protein>
<feature type="compositionally biased region" description="Acidic residues" evidence="4">
    <location>
        <begin position="266"/>
        <end position="283"/>
    </location>
</feature>
<evidence type="ECO:0000313" key="7">
    <source>
        <dbReference type="Proteomes" id="UP000250572"/>
    </source>
</evidence>
<evidence type="ECO:0000256" key="3">
    <source>
        <dbReference type="ARBA" id="ARBA00023038"/>
    </source>
</evidence>
<dbReference type="AlphaFoldDB" id="A0A315VUB8"/>
<dbReference type="InterPro" id="IPR001781">
    <property type="entry name" value="Znf_LIM"/>
</dbReference>
<evidence type="ECO:0000256" key="2">
    <source>
        <dbReference type="ARBA" id="ARBA00022833"/>
    </source>
</evidence>
<keyword evidence="2" id="KW-0862">Zinc</keyword>
<evidence type="ECO:0000259" key="5">
    <source>
        <dbReference type="PROSITE" id="PS00478"/>
    </source>
</evidence>
<dbReference type="Gene3D" id="2.10.110.10">
    <property type="entry name" value="Cysteine Rich Protein"/>
    <property type="match status" value="1"/>
</dbReference>
<feature type="region of interest" description="Disordered" evidence="4">
    <location>
        <begin position="113"/>
        <end position="310"/>
    </location>
</feature>
<dbReference type="Proteomes" id="UP000250572">
    <property type="component" value="Unassembled WGS sequence"/>
</dbReference>
<reference evidence="6 7" key="1">
    <citation type="journal article" date="2018" name="G3 (Bethesda)">
        <title>A High-Quality Reference Genome for the Invasive Mosquitofish Gambusia affinis Using a Chicago Library.</title>
        <authorList>
            <person name="Hoffberg S.L."/>
            <person name="Troendle N.J."/>
            <person name="Glenn T.C."/>
            <person name="Mahmud O."/>
            <person name="Louha S."/>
            <person name="Chalopin D."/>
            <person name="Bennetzen J.L."/>
            <person name="Mauricio R."/>
        </authorList>
    </citation>
    <scope>NUCLEOTIDE SEQUENCE [LARGE SCALE GENOMIC DNA]</scope>
    <source>
        <strain evidence="6">NE01/NJP1002.9</strain>
        <tissue evidence="6">Muscle</tissue>
    </source>
</reference>
<proteinExistence type="predicted"/>
<organism evidence="6 7">
    <name type="scientific">Gambusia affinis</name>
    <name type="common">Western mosquitofish</name>
    <name type="synonym">Heterandria affinis</name>
    <dbReference type="NCBI Taxonomy" id="33528"/>
    <lineage>
        <taxon>Eukaryota</taxon>
        <taxon>Metazoa</taxon>
        <taxon>Chordata</taxon>
        <taxon>Craniata</taxon>
        <taxon>Vertebrata</taxon>
        <taxon>Euteleostomi</taxon>
        <taxon>Actinopterygii</taxon>
        <taxon>Neopterygii</taxon>
        <taxon>Teleostei</taxon>
        <taxon>Neoteleostei</taxon>
        <taxon>Acanthomorphata</taxon>
        <taxon>Ovalentaria</taxon>
        <taxon>Atherinomorphae</taxon>
        <taxon>Cyprinodontiformes</taxon>
        <taxon>Poeciliidae</taxon>
        <taxon>Poeciliinae</taxon>
        <taxon>Gambusia</taxon>
    </lineage>
</organism>
<keyword evidence="1" id="KW-0479">Metal-binding</keyword>
<feature type="compositionally biased region" description="Basic and acidic residues" evidence="4">
    <location>
        <begin position="36"/>
        <end position="52"/>
    </location>
</feature>
<accession>A0A315VUB8</accession>
<feature type="domain" description="LIM zinc-binding" evidence="5">
    <location>
        <begin position="430"/>
        <end position="466"/>
    </location>
</feature>
<dbReference type="PROSITE" id="PS00478">
    <property type="entry name" value="LIM_DOMAIN_1"/>
    <property type="match status" value="1"/>
</dbReference>
<dbReference type="CDD" id="cd08368">
    <property type="entry name" value="LIM"/>
    <property type="match status" value="1"/>
</dbReference>
<evidence type="ECO:0000256" key="4">
    <source>
        <dbReference type="SAM" id="MobiDB-lite"/>
    </source>
</evidence>
<feature type="compositionally biased region" description="Polar residues" evidence="4">
    <location>
        <begin position="241"/>
        <end position="255"/>
    </location>
</feature>
<dbReference type="EMBL" id="NHOQ01001678">
    <property type="protein sequence ID" value="PWA23004.1"/>
    <property type="molecule type" value="Genomic_DNA"/>
</dbReference>
<keyword evidence="7" id="KW-1185">Reference proteome</keyword>
<feature type="region of interest" description="Disordered" evidence="4">
    <location>
        <begin position="379"/>
        <end position="403"/>
    </location>
</feature>
<gene>
    <name evidence="6" type="ORF">CCH79_00002037</name>
</gene>
<dbReference type="GO" id="GO:0046872">
    <property type="term" value="F:metal ion binding"/>
    <property type="evidence" value="ECO:0007669"/>
    <property type="project" value="UniProtKB-KW"/>
</dbReference>
<comment type="caution">
    <text evidence="6">The sequence shown here is derived from an EMBL/GenBank/DDBJ whole genome shotgun (WGS) entry which is preliminary data.</text>
</comment>
<evidence type="ECO:0000256" key="1">
    <source>
        <dbReference type="ARBA" id="ARBA00022723"/>
    </source>
</evidence>
<evidence type="ECO:0000313" key="6">
    <source>
        <dbReference type="EMBL" id="PWA23004.1"/>
    </source>
</evidence>
<feature type="compositionally biased region" description="Polar residues" evidence="4">
    <location>
        <begin position="174"/>
        <end position="193"/>
    </location>
</feature>
<feature type="region of interest" description="Disordered" evidence="4">
    <location>
        <begin position="34"/>
        <end position="100"/>
    </location>
</feature>
<feature type="compositionally biased region" description="Polar residues" evidence="4">
    <location>
        <begin position="61"/>
        <end position="77"/>
    </location>
</feature>
<keyword evidence="3" id="KW-0440">LIM domain</keyword>